<dbReference type="InterPro" id="IPR001509">
    <property type="entry name" value="Epimerase_deHydtase"/>
</dbReference>
<dbReference type="InterPro" id="IPR051783">
    <property type="entry name" value="NAD(P)-dependent_oxidoreduct"/>
</dbReference>
<comment type="caution">
    <text evidence="2">The sequence shown here is derived from an EMBL/GenBank/DDBJ whole genome shotgun (WGS) entry which is preliminary data.</text>
</comment>
<evidence type="ECO:0000313" key="3">
    <source>
        <dbReference type="Proteomes" id="UP001243286"/>
    </source>
</evidence>
<evidence type="ECO:0000313" key="2">
    <source>
        <dbReference type="EMBL" id="MDI3236330.1"/>
    </source>
</evidence>
<keyword evidence="3" id="KW-1185">Reference proteome</keyword>
<dbReference type="RefSeq" id="WP_014970365.1">
    <property type="nucleotide sequence ID" value="NZ_JASBQV010000036.1"/>
</dbReference>
<dbReference type="PANTHER" id="PTHR48079:SF6">
    <property type="entry name" value="NAD(P)-BINDING DOMAIN-CONTAINING PROTEIN-RELATED"/>
    <property type="match status" value="1"/>
</dbReference>
<gene>
    <name evidence="2" type="ORF">QK289_15050</name>
</gene>
<proteinExistence type="predicted"/>
<sequence>MELSGKRILVTGVTGTLGLRVAKRLLPEALEVRGLIRQVERFTEFESLGIRPVLGDLTNQTTLRQAMEQIDWVVHCAAYLGDDPRLAYQANVEGVNHLATAALDAGANILHISTTSVYGEPADGHMTELSPLAVDHPAPYVQTKVRSEQILNDYATRGLDVRIIRPGAICSEHNSHWGDRQVRRMQEADIVTWVHPDDLVNWVHADNIAEMVFLVLTSGQPGDIYHAVDANIPETDFRMRLLEASGKPFQVPNRAAERPTYATDKIKTLGYQPARLFDETMDALLALFSLPATRE</sequence>
<dbReference type="EMBL" id="JASBQV010000036">
    <property type="protein sequence ID" value="MDI3236330.1"/>
    <property type="molecule type" value="Genomic_DNA"/>
</dbReference>
<feature type="domain" description="NAD-dependent epimerase/dehydratase" evidence="1">
    <location>
        <begin position="8"/>
        <end position="225"/>
    </location>
</feature>
<name>A0ABT6R5V2_9BACL</name>
<dbReference type="Gene3D" id="3.40.50.720">
    <property type="entry name" value="NAD(P)-binding Rossmann-like Domain"/>
    <property type="match status" value="1"/>
</dbReference>
<dbReference type="Proteomes" id="UP001243286">
    <property type="component" value="Unassembled WGS sequence"/>
</dbReference>
<dbReference type="SUPFAM" id="SSF51735">
    <property type="entry name" value="NAD(P)-binding Rossmann-fold domains"/>
    <property type="match status" value="1"/>
</dbReference>
<dbReference type="Pfam" id="PF01370">
    <property type="entry name" value="Epimerase"/>
    <property type="match status" value="1"/>
</dbReference>
<reference evidence="2 3" key="1">
    <citation type="submission" date="2023-04" db="EMBL/GenBank/DDBJ databases">
        <title>Antarctic isolates genomes.</title>
        <authorList>
            <person name="Dimov S.G."/>
        </authorList>
    </citation>
    <scope>NUCLEOTIDE SEQUENCE [LARGE SCALE GENOMIC DNA]</scope>
    <source>
        <strain evidence="2 3">AL19</strain>
    </source>
</reference>
<dbReference type="PANTHER" id="PTHR48079">
    <property type="entry name" value="PROTEIN YEEZ"/>
    <property type="match status" value="1"/>
</dbReference>
<protein>
    <submittedName>
        <fullName evidence="2">NAD-dependent epimerase/dehydratase family protein</fullName>
    </submittedName>
</protein>
<dbReference type="InterPro" id="IPR036291">
    <property type="entry name" value="NAD(P)-bd_dom_sf"/>
</dbReference>
<organism evidence="2 3">
    <name type="scientific">Exiguobacterium antarcticum</name>
    <dbReference type="NCBI Taxonomy" id="132920"/>
    <lineage>
        <taxon>Bacteria</taxon>
        <taxon>Bacillati</taxon>
        <taxon>Bacillota</taxon>
        <taxon>Bacilli</taxon>
        <taxon>Bacillales</taxon>
        <taxon>Bacillales Family XII. Incertae Sedis</taxon>
        <taxon>Exiguobacterium</taxon>
    </lineage>
</organism>
<accession>A0ABT6R5V2</accession>
<evidence type="ECO:0000259" key="1">
    <source>
        <dbReference type="Pfam" id="PF01370"/>
    </source>
</evidence>